<dbReference type="Proteomes" id="UP001356427">
    <property type="component" value="Unassembled WGS sequence"/>
</dbReference>
<accession>A0AAN8M030</accession>
<organism evidence="1 2">
    <name type="scientific">Coregonus suidteri</name>
    <dbReference type="NCBI Taxonomy" id="861788"/>
    <lineage>
        <taxon>Eukaryota</taxon>
        <taxon>Metazoa</taxon>
        <taxon>Chordata</taxon>
        <taxon>Craniata</taxon>
        <taxon>Vertebrata</taxon>
        <taxon>Euteleostomi</taxon>
        <taxon>Actinopterygii</taxon>
        <taxon>Neopterygii</taxon>
        <taxon>Teleostei</taxon>
        <taxon>Protacanthopterygii</taxon>
        <taxon>Salmoniformes</taxon>
        <taxon>Salmonidae</taxon>
        <taxon>Coregoninae</taxon>
        <taxon>Coregonus</taxon>
    </lineage>
</organism>
<gene>
    <name evidence="1" type="ORF">J4Q44_G00068850</name>
</gene>
<name>A0AAN8M030_9TELE</name>
<evidence type="ECO:0000313" key="1">
    <source>
        <dbReference type="EMBL" id="KAK6322093.1"/>
    </source>
</evidence>
<evidence type="ECO:0000313" key="2">
    <source>
        <dbReference type="Proteomes" id="UP001356427"/>
    </source>
</evidence>
<dbReference type="PANTHER" id="PTHR14492:SF4">
    <property type="entry name" value="CILIOGENESIS AND PLANAR POLARITY EFFECTOR 1"/>
    <property type="match status" value="1"/>
</dbReference>
<dbReference type="InterPro" id="IPR028236">
    <property type="entry name" value="CPLANE1"/>
</dbReference>
<dbReference type="PANTHER" id="PTHR14492">
    <property type="entry name" value="JBTS17"/>
    <property type="match status" value="1"/>
</dbReference>
<reference evidence="1 2" key="1">
    <citation type="submission" date="2021-04" db="EMBL/GenBank/DDBJ databases">
        <authorList>
            <person name="De Guttry C."/>
            <person name="Zahm M."/>
            <person name="Klopp C."/>
            <person name="Cabau C."/>
            <person name="Louis A."/>
            <person name="Berthelot C."/>
            <person name="Parey E."/>
            <person name="Roest Crollius H."/>
            <person name="Montfort J."/>
            <person name="Robinson-Rechavi M."/>
            <person name="Bucao C."/>
            <person name="Bouchez O."/>
            <person name="Gislard M."/>
            <person name="Lluch J."/>
            <person name="Milhes M."/>
            <person name="Lampietro C."/>
            <person name="Lopez Roques C."/>
            <person name="Donnadieu C."/>
            <person name="Braasch I."/>
            <person name="Desvignes T."/>
            <person name="Postlethwait J."/>
            <person name="Bobe J."/>
            <person name="Wedekind C."/>
            <person name="Guiguen Y."/>
        </authorList>
    </citation>
    <scope>NUCLEOTIDE SEQUENCE [LARGE SCALE GENOMIC DNA]</scope>
    <source>
        <strain evidence="1">Cs_M1</strain>
        <tissue evidence="1">Blood</tissue>
    </source>
</reference>
<dbReference type="AlphaFoldDB" id="A0AAN8M030"/>
<keyword evidence="2" id="KW-1185">Reference proteome</keyword>
<sequence>MEFLNASVMSEVDVLSQPPGCSAELSQRPVLQLLDLGTSCHRVSGVLQRVMLLLRSAQWYISHLRRSRHRLHKIRQSPAYDGEVTAACDEALHWACRFLPFSRFLNAEEILQDTLLNLVSDLPLVNLTSSHI</sequence>
<protein>
    <submittedName>
        <fullName evidence="1">Uncharacterized protein</fullName>
    </submittedName>
</protein>
<comment type="caution">
    <text evidence="1">The sequence shown here is derived from an EMBL/GenBank/DDBJ whole genome shotgun (WGS) entry which is preliminary data.</text>
</comment>
<dbReference type="EMBL" id="JAGTTL010000005">
    <property type="protein sequence ID" value="KAK6322093.1"/>
    <property type="molecule type" value="Genomic_DNA"/>
</dbReference>
<proteinExistence type="predicted"/>